<evidence type="ECO:0000313" key="3">
    <source>
        <dbReference type="Proteomes" id="UP001283361"/>
    </source>
</evidence>
<name>A0AAE0Z8Y0_9GAST</name>
<reference evidence="2" key="1">
    <citation type="journal article" date="2023" name="G3 (Bethesda)">
        <title>A reference genome for the long-term kleptoplast-retaining sea slug Elysia crispata morphotype clarki.</title>
        <authorList>
            <person name="Eastman K.E."/>
            <person name="Pendleton A.L."/>
            <person name="Shaikh M.A."/>
            <person name="Suttiyut T."/>
            <person name="Ogas R."/>
            <person name="Tomko P."/>
            <person name="Gavelis G."/>
            <person name="Widhalm J.R."/>
            <person name="Wisecaver J.H."/>
        </authorList>
    </citation>
    <scope>NUCLEOTIDE SEQUENCE</scope>
    <source>
        <strain evidence="2">ECLA1</strain>
    </source>
</reference>
<gene>
    <name evidence="2" type="ORF">RRG08_052915</name>
</gene>
<dbReference type="Proteomes" id="UP001283361">
    <property type="component" value="Unassembled WGS sequence"/>
</dbReference>
<evidence type="ECO:0000256" key="1">
    <source>
        <dbReference type="SAM" id="MobiDB-lite"/>
    </source>
</evidence>
<feature type="compositionally biased region" description="Polar residues" evidence="1">
    <location>
        <begin position="44"/>
        <end position="60"/>
    </location>
</feature>
<evidence type="ECO:0000313" key="2">
    <source>
        <dbReference type="EMBL" id="KAK3764958.1"/>
    </source>
</evidence>
<dbReference type="AlphaFoldDB" id="A0AAE0Z8Y0"/>
<protein>
    <submittedName>
        <fullName evidence="2">Uncharacterized protein</fullName>
    </submittedName>
</protein>
<accession>A0AAE0Z8Y0</accession>
<comment type="caution">
    <text evidence="2">The sequence shown here is derived from an EMBL/GenBank/DDBJ whole genome shotgun (WGS) entry which is preliminary data.</text>
</comment>
<organism evidence="2 3">
    <name type="scientific">Elysia crispata</name>
    <name type="common">lettuce slug</name>
    <dbReference type="NCBI Taxonomy" id="231223"/>
    <lineage>
        <taxon>Eukaryota</taxon>
        <taxon>Metazoa</taxon>
        <taxon>Spiralia</taxon>
        <taxon>Lophotrochozoa</taxon>
        <taxon>Mollusca</taxon>
        <taxon>Gastropoda</taxon>
        <taxon>Heterobranchia</taxon>
        <taxon>Euthyneura</taxon>
        <taxon>Panpulmonata</taxon>
        <taxon>Sacoglossa</taxon>
        <taxon>Placobranchoidea</taxon>
        <taxon>Plakobranchidae</taxon>
        <taxon>Elysia</taxon>
    </lineage>
</organism>
<keyword evidence="3" id="KW-1185">Reference proteome</keyword>
<dbReference type="EMBL" id="JAWDGP010004364">
    <property type="protein sequence ID" value="KAK3764958.1"/>
    <property type="molecule type" value="Genomic_DNA"/>
</dbReference>
<sequence>MFVSRGWLVSWSLGHAEPGDLEDTPVETYRGVVQSRNVVEGSSVHSVLQGGATSSVSSKMTIKGEMEPR</sequence>
<proteinExistence type="predicted"/>
<feature type="region of interest" description="Disordered" evidence="1">
    <location>
        <begin position="44"/>
        <end position="69"/>
    </location>
</feature>